<dbReference type="PANTHER" id="PTHR42998">
    <property type="entry name" value="TYPE I RESTRICTION ENZYME HINDVIIP M PROTEIN-RELATED"/>
    <property type="match status" value="1"/>
</dbReference>
<comment type="similarity">
    <text evidence="1">Belongs to the N(4)/N(6)-methyltransferase family.</text>
</comment>
<dbReference type="InterPro" id="IPR052916">
    <property type="entry name" value="Type-I_RE_MTase_Subunit"/>
</dbReference>
<dbReference type="SUPFAM" id="SSF53335">
    <property type="entry name" value="S-adenosyl-L-methionine-dependent methyltransferases"/>
    <property type="match status" value="1"/>
</dbReference>
<dbReference type="Pfam" id="PF13588">
    <property type="entry name" value="HSDR_N_2"/>
    <property type="match status" value="1"/>
</dbReference>
<dbReference type="PROSITE" id="PS00092">
    <property type="entry name" value="N6_MTASE"/>
    <property type="match status" value="1"/>
</dbReference>
<evidence type="ECO:0000256" key="3">
    <source>
        <dbReference type="SAM" id="Coils"/>
    </source>
</evidence>
<dbReference type="GO" id="GO:0032259">
    <property type="term" value="P:methylation"/>
    <property type="evidence" value="ECO:0007669"/>
    <property type="project" value="UniProtKB-KW"/>
</dbReference>
<evidence type="ECO:0000256" key="2">
    <source>
        <dbReference type="ARBA" id="ARBA00022747"/>
    </source>
</evidence>
<dbReference type="PRINTS" id="PR00507">
    <property type="entry name" value="N12N6MTFRASE"/>
</dbReference>
<dbReference type="InterPro" id="IPR002052">
    <property type="entry name" value="DNA_methylase_N6_adenine_CS"/>
</dbReference>
<dbReference type="EMBL" id="UFUZ01000001">
    <property type="protein sequence ID" value="SUX26027.1"/>
    <property type="molecule type" value="Genomic_DNA"/>
</dbReference>
<dbReference type="Proteomes" id="UP000254161">
    <property type="component" value="Unassembled WGS sequence"/>
</dbReference>
<evidence type="ECO:0000259" key="5">
    <source>
        <dbReference type="Pfam" id="PF13588"/>
    </source>
</evidence>
<evidence type="ECO:0000313" key="7">
    <source>
        <dbReference type="Proteomes" id="UP000254161"/>
    </source>
</evidence>
<protein>
    <submittedName>
        <fullName evidence="6">Type I restriction-modification enzyme M subunit</fullName>
        <ecNumber evidence="6">2.1.1.72</ecNumber>
    </submittedName>
</protein>
<dbReference type="RefSeq" id="WP_115628871.1">
    <property type="nucleotide sequence ID" value="NZ_UFUZ01000001.1"/>
</dbReference>
<name>A0A381EGZ9_CAMUP</name>
<dbReference type="PANTHER" id="PTHR42998:SF1">
    <property type="entry name" value="TYPE I RESTRICTION ENZYME HINDI METHYLASE SUBUNIT"/>
    <property type="match status" value="1"/>
</dbReference>
<sequence length="697" mass="80549">MKEHSDIIEKALEQGYLSFEGDSIIYHTKKLSKQNYTNPEEKVRAEVFARLIIEKEYPLSHIAIEVPVKMGSETKRADIVVYKNAKHQKAFIVVELKNSNQKDLREALKQALSYAGSGSLRADYALATNGKEKFALYIKEDGNDSHDDIPPYGGNAPIWKYLRDSKNNNITKITTDELKALLQKIHNYLWNGGKRNPAEAFSEFSKIIFTKIMDEKIAKTDTRYKIEYYEFQKNRDEDKFALEKRIKGLYERYKEKDSNVFDNALILDADEIKFLVENLESISLSETELDIKGKVFQKFFADFFKGKAGQYFTPLNIVRFMVECFDITQDDLVLDPSCGSGGFLLQTLQYMQEESKKLDDEYDQKRFWHSFAEKNLYGIEISGGISQTAKMNMIIHDDGHTNVITADGLDSFENFIRKNNKFQKNTFNFIFTNPPFGSSIPASKPYFEDFSFAKSEVHFIDKIIDKKSPKNLSTQKSEVLFLERYFEFLKESGIVACVLPDGILTNSSLQNVRDYLLERFYLLASFSLPQHTFSNYGAGVKSSILVLKKKDKKAMKAFLDKKEAIQNAITQKHKDEILSLRDELKALIAPLQKELKALEKMQNKDLKTQEQIATLKEKIANARETYRYKEELVRDKICTEVSEKLKQLESYEVFMAIIENIGFDATGKELCKYEKSELHTIALEFKKFYQKHWGKNG</sequence>
<keyword evidence="2" id="KW-0680">Restriction system</keyword>
<feature type="domain" description="DNA methylase adenine-specific" evidence="4">
    <location>
        <begin position="290"/>
        <end position="578"/>
    </location>
</feature>
<feature type="coiled-coil region" evidence="3">
    <location>
        <begin position="581"/>
        <end position="632"/>
    </location>
</feature>
<feature type="domain" description="Type I restriction enzyme R protein N-terminal" evidence="5">
    <location>
        <begin position="39"/>
        <end position="143"/>
    </location>
</feature>
<evidence type="ECO:0000256" key="1">
    <source>
        <dbReference type="ARBA" id="ARBA00006594"/>
    </source>
</evidence>
<keyword evidence="3" id="KW-0175">Coiled coil</keyword>
<dbReference type="Pfam" id="PF02384">
    <property type="entry name" value="N6_Mtase"/>
    <property type="match status" value="1"/>
</dbReference>
<organism evidence="6 7">
    <name type="scientific">Campylobacter upsaliensis</name>
    <dbReference type="NCBI Taxonomy" id="28080"/>
    <lineage>
        <taxon>Bacteria</taxon>
        <taxon>Pseudomonadati</taxon>
        <taxon>Campylobacterota</taxon>
        <taxon>Epsilonproteobacteria</taxon>
        <taxon>Campylobacterales</taxon>
        <taxon>Campylobacteraceae</taxon>
        <taxon>Campylobacter</taxon>
    </lineage>
</organism>
<dbReference type="AlphaFoldDB" id="A0A381EGZ9"/>
<dbReference type="EC" id="2.1.1.72" evidence="6"/>
<evidence type="ECO:0000259" key="4">
    <source>
        <dbReference type="Pfam" id="PF02384"/>
    </source>
</evidence>
<dbReference type="GO" id="GO:0009007">
    <property type="term" value="F:site-specific DNA-methyltransferase (adenine-specific) activity"/>
    <property type="evidence" value="ECO:0007669"/>
    <property type="project" value="UniProtKB-EC"/>
</dbReference>
<keyword evidence="6" id="KW-0489">Methyltransferase</keyword>
<proteinExistence type="inferred from homology"/>
<reference evidence="6 7" key="1">
    <citation type="submission" date="2018-06" db="EMBL/GenBank/DDBJ databases">
        <authorList>
            <consortium name="Pathogen Informatics"/>
            <person name="Doyle S."/>
        </authorList>
    </citation>
    <scope>NUCLEOTIDE SEQUENCE [LARGE SCALE GENOMIC DNA]</scope>
    <source>
        <strain evidence="6 7">NCTC12264</strain>
    </source>
</reference>
<dbReference type="GO" id="GO:0008170">
    <property type="term" value="F:N-methyltransferase activity"/>
    <property type="evidence" value="ECO:0007669"/>
    <property type="project" value="InterPro"/>
</dbReference>
<dbReference type="GO" id="GO:0009307">
    <property type="term" value="P:DNA restriction-modification system"/>
    <property type="evidence" value="ECO:0007669"/>
    <property type="project" value="UniProtKB-KW"/>
</dbReference>
<dbReference type="REBASE" id="426209">
    <property type="entry name" value="M.Cup12264ORF234P"/>
</dbReference>
<keyword evidence="6" id="KW-0808">Transferase</keyword>
<dbReference type="GO" id="GO:0003677">
    <property type="term" value="F:DNA binding"/>
    <property type="evidence" value="ECO:0007669"/>
    <property type="project" value="InterPro"/>
</dbReference>
<dbReference type="InterPro" id="IPR003356">
    <property type="entry name" value="DNA_methylase_A-5"/>
</dbReference>
<dbReference type="InterPro" id="IPR029464">
    <property type="entry name" value="HSDR_N"/>
</dbReference>
<gene>
    <name evidence="6" type="ORF">NCTC12264_00234</name>
</gene>
<evidence type="ECO:0000313" key="6">
    <source>
        <dbReference type="EMBL" id="SUX26027.1"/>
    </source>
</evidence>
<dbReference type="InterPro" id="IPR029063">
    <property type="entry name" value="SAM-dependent_MTases_sf"/>
</dbReference>
<accession>A0A381EGZ9</accession>
<dbReference type="Gene3D" id="3.40.50.150">
    <property type="entry name" value="Vaccinia Virus protein VP39"/>
    <property type="match status" value="1"/>
</dbReference>